<dbReference type="RefSeq" id="WP_060778288.1">
    <property type="nucleotide sequence ID" value="NZ_CAJHLF010000002.1"/>
</dbReference>
<name>A0A0X8FEG3_9LACT</name>
<feature type="binding site" evidence="10">
    <location>
        <position position="271"/>
    </location>
    <ligand>
        <name>Zn(2+)</name>
        <dbReference type="ChEBI" id="CHEBI:29105"/>
        <label>2</label>
        <note>catalytic</note>
    </ligand>
</feature>
<feature type="binding site" evidence="10">
    <location>
        <position position="63"/>
    </location>
    <ligand>
        <name>Zn(2+)</name>
        <dbReference type="ChEBI" id="CHEBI:29105"/>
        <label>1</label>
        <note>catalytic</note>
    </ligand>
</feature>
<evidence type="ECO:0000256" key="3">
    <source>
        <dbReference type="ARBA" id="ARBA00022694"/>
    </source>
</evidence>
<dbReference type="SUPFAM" id="SSF56281">
    <property type="entry name" value="Metallo-hydrolase/oxidoreductase"/>
    <property type="match status" value="1"/>
</dbReference>
<evidence type="ECO:0000313" key="12">
    <source>
        <dbReference type="EMBL" id="QPS00838.1"/>
    </source>
</evidence>
<dbReference type="GO" id="GO:0042781">
    <property type="term" value="F:3'-tRNA processing endoribonuclease activity"/>
    <property type="evidence" value="ECO:0007669"/>
    <property type="project" value="UniProtKB-UniRule"/>
</dbReference>
<dbReference type="EC" id="3.1.26.11" evidence="2 10"/>
<reference evidence="12 13" key="1">
    <citation type="submission" date="2020-12" db="EMBL/GenBank/DDBJ databases">
        <title>FDA dAtabase for Regulatory Grade micrObial Sequences (FDA-ARGOS): Supporting development and validation of Infectious Disease Dx tests.</title>
        <authorList>
            <person name="Sproer C."/>
            <person name="Gronow S."/>
            <person name="Severitt S."/>
            <person name="Schroder I."/>
            <person name="Tallon L."/>
            <person name="Sadzewicz L."/>
            <person name="Zhao X."/>
            <person name="Boylan J."/>
            <person name="Ott S."/>
            <person name="Bowen H."/>
            <person name="Vavikolanu K."/>
            <person name="Mehta A."/>
            <person name="Aluvathingal J."/>
            <person name="Nadendla S."/>
            <person name="Lowell S."/>
            <person name="Myers T."/>
            <person name="Yan Y."/>
            <person name="Sichtig H."/>
        </authorList>
    </citation>
    <scope>NUCLEOTIDE SEQUENCE [LARGE SCALE GENOMIC DNA]</scope>
    <source>
        <strain evidence="12 13">FDAARGOS_911</strain>
    </source>
</reference>
<comment type="cofactor">
    <cofactor evidence="10">
        <name>Zn(2+)</name>
        <dbReference type="ChEBI" id="CHEBI:29105"/>
    </cofactor>
    <text evidence="10">Binds 2 Zn(2+) ions.</text>
</comment>
<organism evidence="12 13">
    <name type="scientific">Aerococcus urinae</name>
    <dbReference type="NCBI Taxonomy" id="1376"/>
    <lineage>
        <taxon>Bacteria</taxon>
        <taxon>Bacillati</taxon>
        <taxon>Bacillota</taxon>
        <taxon>Bacilli</taxon>
        <taxon>Lactobacillales</taxon>
        <taxon>Aerococcaceae</taxon>
        <taxon>Aerococcus</taxon>
    </lineage>
</organism>
<evidence type="ECO:0000256" key="10">
    <source>
        <dbReference type="HAMAP-Rule" id="MF_01818"/>
    </source>
</evidence>
<dbReference type="HAMAP" id="MF_01818">
    <property type="entry name" value="RNase_Z_BN"/>
    <property type="match status" value="1"/>
</dbReference>
<comment type="subunit">
    <text evidence="1 10">Homodimer.</text>
</comment>
<dbReference type="InterPro" id="IPR001279">
    <property type="entry name" value="Metallo-B-lactamas"/>
</dbReference>
<sequence length="307" mass="33848">MELTFLGTGAGVPSKARNVSCTLLKLLDERNEMWMFDCGEGSQQQFLKTTLKPRKVTKIFISHVHGDHMYGLPGFLSSRSFQGGENVPLTIYGPKGVKKYVQTSLGISKTRLTYPIYYQELDQSGIAFEDQQFTVKYATLDHIVPSYGFRVEEADSAGELLIDKAREAGVPNGPLLGQLKAGLTIQLEDGRELQGKDFLGPDKRGKIVSIYGDTRYCQAGIDLAQNADVLVHEATFEAGEEKMAHDYYHSTASQAAMVAKKAGAKQLYLTHISARYVGAMAKELQKGAEKIFPASKVVKDFDSYAIK</sequence>
<keyword evidence="4 10" id="KW-0540">Nuclease</keyword>
<accession>A0A0X8FEG3</accession>
<feature type="binding site" evidence="10">
    <location>
        <position position="67"/>
    </location>
    <ligand>
        <name>Zn(2+)</name>
        <dbReference type="ChEBI" id="CHEBI:29105"/>
        <label>2</label>
        <note>catalytic</note>
    </ligand>
</feature>
<dbReference type="Proteomes" id="UP000594771">
    <property type="component" value="Chromosome"/>
</dbReference>
<evidence type="ECO:0000256" key="5">
    <source>
        <dbReference type="ARBA" id="ARBA00022723"/>
    </source>
</evidence>
<dbReference type="EMBL" id="CP065662">
    <property type="protein sequence ID" value="QPS00838.1"/>
    <property type="molecule type" value="Genomic_DNA"/>
</dbReference>
<dbReference type="InterPro" id="IPR013471">
    <property type="entry name" value="RNase_Z/BN"/>
</dbReference>
<evidence type="ECO:0000256" key="4">
    <source>
        <dbReference type="ARBA" id="ARBA00022722"/>
    </source>
</evidence>
<comment type="function">
    <text evidence="9 10">Zinc phosphodiesterase, which displays some tRNA 3'-processing endonuclease activity. Probably involved in tRNA maturation, by removing a 3'-trailer from precursor tRNA.</text>
</comment>
<dbReference type="GeneID" id="35767147"/>
<dbReference type="Pfam" id="PF12706">
    <property type="entry name" value="Lactamase_B_2"/>
    <property type="match status" value="1"/>
</dbReference>
<evidence type="ECO:0000256" key="9">
    <source>
        <dbReference type="ARBA" id="ARBA00057812"/>
    </source>
</evidence>
<feature type="domain" description="Metallo-beta-lactamase" evidence="11">
    <location>
        <begin position="210"/>
        <end position="272"/>
    </location>
</feature>
<evidence type="ECO:0000256" key="2">
    <source>
        <dbReference type="ARBA" id="ARBA00012477"/>
    </source>
</evidence>
<keyword evidence="7 10" id="KW-0378">Hydrolase</keyword>
<evidence type="ECO:0000256" key="8">
    <source>
        <dbReference type="ARBA" id="ARBA00022833"/>
    </source>
</evidence>
<feature type="active site" description="Proton acceptor" evidence="10">
    <location>
        <position position="67"/>
    </location>
</feature>
<feature type="binding site" evidence="10">
    <location>
        <position position="68"/>
    </location>
    <ligand>
        <name>Zn(2+)</name>
        <dbReference type="ChEBI" id="CHEBI:29105"/>
        <label>2</label>
        <note>catalytic</note>
    </ligand>
</feature>
<keyword evidence="8 10" id="KW-0862">Zinc</keyword>
<dbReference type="Gene3D" id="3.60.15.10">
    <property type="entry name" value="Ribonuclease Z/Hydroxyacylglutathione hydrolase-like"/>
    <property type="match status" value="1"/>
</dbReference>
<feature type="binding site" evidence="10">
    <location>
        <position position="142"/>
    </location>
    <ligand>
        <name>Zn(2+)</name>
        <dbReference type="ChEBI" id="CHEBI:29105"/>
        <label>1</label>
        <note>catalytic</note>
    </ligand>
</feature>
<feature type="binding site" evidence="10">
    <location>
        <position position="213"/>
    </location>
    <ligand>
        <name>Zn(2+)</name>
        <dbReference type="ChEBI" id="CHEBI:29105"/>
        <label>1</label>
        <note>catalytic</note>
    </ligand>
</feature>
<dbReference type="GO" id="GO:0008270">
    <property type="term" value="F:zinc ion binding"/>
    <property type="evidence" value="ECO:0007669"/>
    <property type="project" value="UniProtKB-UniRule"/>
</dbReference>
<keyword evidence="6 10" id="KW-0255">Endonuclease</keyword>
<dbReference type="FunFam" id="3.60.15.10:FF:000002">
    <property type="entry name" value="Ribonuclease Z"/>
    <property type="match status" value="1"/>
</dbReference>
<keyword evidence="5 10" id="KW-0479">Metal-binding</keyword>
<dbReference type="AlphaFoldDB" id="A0A0X8FEG3"/>
<evidence type="ECO:0000313" key="13">
    <source>
        <dbReference type="Proteomes" id="UP000594771"/>
    </source>
</evidence>
<feature type="binding site" evidence="10">
    <location>
        <position position="213"/>
    </location>
    <ligand>
        <name>Zn(2+)</name>
        <dbReference type="ChEBI" id="CHEBI:29105"/>
        <label>2</label>
        <note>catalytic</note>
    </ligand>
</feature>
<proteinExistence type="inferred from homology"/>
<protein>
    <recommendedName>
        <fullName evidence="2 10">Ribonuclease Z</fullName>
        <shortName evidence="10">RNase Z</shortName>
        <ecNumber evidence="2 10">3.1.26.11</ecNumber>
    </recommendedName>
    <alternativeName>
        <fullName evidence="10">tRNA 3 endonuclease</fullName>
    </alternativeName>
    <alternativeName>
        <fullName evidence="10">tRNase Z</fullName>
    </alternativeName>
</protein>
<dbReference type="OrthoDB" id="9800940at2"/>
<evidence type="ECO:0000256" key="1">
    <source>
        <dbReference type="ARBA" id="ARBA00011738"/>
    </source>
</evidence>
<dbReference type="NCBIfam" id="NF000801">
    <property type="entry name" value="PRK00055.1-3"/>
    <property type="match status" value="1"/>
</dbReference>
<dbReference type="GO" id="GO:0042802">
    <property type="term" value="F:identical protein binding"/>
    <property type="evidence" value="ECO:0007669"/>
    <property type="project" value="UniProtKB-ARBA"/>
</dbReference>
<evidence type="ECO:0000256" key="6">
    <source>
        <dbReference type="ARBA" id="ARBA00022759"/>
    </source>
</evidence>
<dbReference type="Pfam" id="PF23023">
    <property type="entry name" value="Anti-Pycsar_Apyc1"/>
    <property type="match status" value="1"/>
</dbReference>
<feature type="binding site" evidence="10">
    <location>
        <position position="65"/>
    </location>
    <ligand>
        <name>Zn(2+)</name>
        <dbReference type="ChEBI" id="CHEBI:29105"/>
        <label>1</label>
        <note>catalytic</note>
    </ligand>
</feature>
<evidence type="ECO:0000256" key="7">
    <source>
        <dbReference type="ARBA" id="ARBA00022801"/>
    </source>
</evidence>
<dbReference type="KEGG" id="aun:AWM73_04625"/>
<dbReference type="CDD" id="cd07717">
    <property type="entry name" value="RNaseZ_ZiPD-like_MBL-fold"/>
    <property type="match status" value="1"/>
</dbReference>
<comment type="catalytic activity">
    <reaction evidence="10">
        <text>Endonucleolytic cleavage of RNA, removing extra 3' nucleotides from tRNA precursor, generating 3' termini of tRNAs. A 3'-hydroxy group is left at the tRNA terminus and a 5'-phosphoryl group is left at the trailer molecule.</text>
        <dbReference type="EC" id="3.1.26.11"/>
    </reaction>
</comment>
<dbReference type="InterPro" id="IPR036866">
    <property type="entry name" value="RibonucZ/Hydroxyglut_hydro"/>
</dbReference>
<keyword evidence="3 10" id="KW-0819">tRNA processing</keyword>
<dbReference type="PANTHER" id="PTHR46018">
    <property type="entry name" value="ZINC PHOSPHODIESTERASE ELAC PROTEIN 1"/>
    <property type="match status" value="1"/>
</dbReference>
<gene>
    <name evidence="10 12" type="primary">rnz</name>
    <name evidence="12" type="ORF">I6G68_05430</name>
</gene>
<evidence type="ECO:0000259" key="11">
    <source>
        <dbReference type="Pfam" id="PF12706"/>
    </source>
</evidence>
<dbReference type="PANTHER" id="PTHR46018:SF2">
    <property type="entry name" value="ZINC PHOSPHODIESTERASE ELAC PROTEIN 1"/>
    <property type="match status" value="1"/>
</dbReference>
<comment type="similarity">
    <text evidence="10">Belongs to the RNase Z family.</text>
</comment>
<dbReference type="NCBIfam" id="TIGR02651">
    <property type="entry name" value="RNase_Z"/>
    <property type="match status" value="1"/>
</dbReference>